<dbReference type="Proteomes" id="UP001054252">
    <property type="component" value="Unassembled WGS sequence"/>
</dbReference>
<reference evidence="1 2" key="1">
    <citation type="journal article" date="2021" name="Commun. Biol.">
        <title>The genome of Shorea leprosula (Dipterocarpaceae) highlights the ecological relevance of drought in aseasonal tropical rainforests.</title>
        <authorList>
            <person name="Ng K.K.S."/>
            <person name="Kobayashi M.J."/>
            <person name="Fawcett J.A."/>
            <person name="Hatakeyama M."/>
            <person name="Paape T."/>
            <person name="Ng C.H."/>
            <person name="Ang C.C."/>
            <person name="Tnah L.H."/>
            <person name="Lee C.T."/>
            <person name="Nishiyama T."/>
            <person name="Sese J."/>
            <person name="O'Brien M.J."/>
            <person name="Copetti D."/>
            <person name="Mohd Noor M.I."/>
            <person name="Ong R.C."/>
            <person name="Putra M."/>
            <person name="Sireger I.Z."/>
            <person name="Indrioko S."/>
            <person name="Kosugi Y."/>
            <person name="Izuno A."/>
            <person name="Isagi Y."/>
            <person name="Lee S.L."/>
            <person name="Shimizu K.K."/>
        </authorList>
    </citation>
    <scope>NUCLEOTIDE SEQUENCE [LARGE SCALE GENOMIC DNA]</scope>
    <source>
        <strain evidence="1">214</strain>
    </source>
</reference>
<dbReference type="AlphaFoldDB" id="A0AAV5L7S9"/>
<organism evidence="1 2">
    <name type="scientific">Rubroshorea leprosula</name>
    <dbReference type="NCBI Taxonomy" id="152421"/>
    <lineage>
        <taxon>Eukaryota</taxon>
        <taxon>Viridiplantae</taxon>
        <taxon>Streptophyta</taxon>
        <taxon>Embryophyta</taxon>
        <taxon>Tracheophyta</taxon>
        <taxon>Spermatophyta</taxon>
        <taxon>Magnoliopsida</taxon>
        <taxon>eudicotyledons</taxon>
        <taxon>Gunneridae</taxon>
        <taxon>Pentapetalae</taxon>
        <taxon>rosids</taxon>
        <taxon>malvids</taxon>
        <taxon>Malvales</taxon>
        <taxon>Dipterocarpaceae</taxon>
        <taxon>Rubroshorea</taxon>
    </lineage>
</organism>
<name>A0AAV5L7S9_9ROSI</name>
<proteinExistence type="predicted"/>
<comment type="caution">
    <text evidence="1">The sequence shown here is derived from an EMBL/GenBank/DDBJ whole genome shotgun (WGS) entry which is preliminary data.</text>
</comment>
<gene>
    <name evidence="1" type="ORF">SLEP1_g41804</name>
</gene>
<evidence type="ECO:0000313" key="2">
    <source>
        <dbReference type="Proteomes" id="UP001054252"/>
    </source>
</evidence>
<accession>A0AAV5L7S9</accession>
<evidence type="ECO:0000313" key="1">
    <source>
        <dbReference type="EMBL" id="GKV33276.1"/>
    </source>
</evidence>
<dbReference type="EMBL" id="BPVZ01000100">
    <property type="protein sequence ID" value="GKV33276.1"/>
    <property type="molecule type" value="Genomic_DNA"/>
</dbReference>
<sequence>MQSLFLSAKNSRVLLSFCVASKHFRSGKVLSSCICYFSKQLGSSDLSSLVLCLLSFSS</sequence>
<keyword evidence="2" id="KW-1185">Reference proteome</keyword>
<protein>
    <submittedName>
        <fullName evidence="1">Uncharacterized protein</fullName>
    </submittedName>
</protein>